<protein>
    <recommendedName>
        <fullName evidence="1">MULE transposase domain-containing protein</fullName>
    </recommendedName>
</protein>
<accession>A0A2I0I3H2</accession>
<dbReference type="EMBL" id="PGOL01004080">
    <property type="protein sequence ID" value="PKI38534.1"/>
    <property type="molecule type" value="Genomic_DNA"/>
</dbReference>
<dbReference type="STRING" id="22663.A0A2I0I3H2"/>
<evidence type="ECO:0000259" key="1">
    <source>
        <dbReference type="Pfam" id="PF10551"/>
    </source>
</evidence>
<feature type="domain" description="MULE transposase" evidence="1">
    <location>
        <begin position="76"/>
        <end position="141"/>
    </location>
</feature>
<dbReference type="PANTHER" id="PTHR31973">
    <property type="entry name" value="POLYPROTEIN, PUTATIVE-RELATED"/>
    <property type="match status" value="1"/>
</dbReference>
<dbReference type="Proteomes" id="UP000233551">
    <property type="component" value="Unassembled WGS sequence"/>
</dbReference>
<evidence type="ECO:0000313" key="3">
    <source>
        <dbReference type="Proteomes" id="UP000233551"/>
    </source>
</evidence>
<gene>
    <name evidence="2" type="ORF">CRG98_041099</name>
</gene>
<reference evidence="2 3" key="1">
    <citation type="submission" date="2017-11" db="EMBL/GenBank/DDBJ databases">
        <title>De-novo sequencing of pomegranate (Punica granatum L.) genome.</title>
        <authorList>
            <person name="Akparov Z."/>
            <person name="Amiraslanov A."/>
            <person name="Hajiyeva S."/>
            <person name="Abbasov M."/>
            <person name="Kaur K."/>
            <person name="Hamwieh A."/>
            <person name="Solovyev V."/>
            <person name="Salamov A."/>
            <person name="Braich B."/>
            <person name="Kosarev P."/>
            <person name="Mahmoud A."/>
            <person name="Hajiyev E."/>
            <person name="Babayeva S."/>
            <person name="Izzatullayeva V."/>
            <person name="Mammadov A."/>
            <person name="Mammadov A."/>
            <person name="Sharifova S."/>
            <person name="Ojaghi J."/>
            <person name="Eynullazada K."/>
            <person name="Bayramov B."/>
            <person name="Abdulazimova A."/>
            <person name="Shahmuradov I."/>
        </authorList>
    </citation>
    <scope>NUCLEOTIDE SEQUENCE [LARGE SCALE GENOMIC DNA]</scope>
    <source>
        <strain evidence="3">cv. AG2017</strain>
        <tissue evidence="2">Leaf</tissue>
    </source>
</reference>
<evidence type="ECO:0000313" key="2">
    <source>
        <dbReference type="EMBL" id="PKI38534.1"/>
    </source>
</evidence>
<keyword evidence="3" id="KW-1185">Reference proteome</keyword>
<sequence length="259" mass="29512">MQYKILPLLLGIILDGGGLVVTVDLYYNEHTCARASRHRQASYKWLAKHYLEKFSENTDWGVMEMLTNLDHQFAIKTHMGGQLLSAIRCDGNNQMFPIAWAIVEGKNQDSWTWFLKRLAAELGITEGFGVTIISDQQKKKKHNGYAMKSLFWRAVKSITEADFRDCLDEMRAISLAAAQDFTNVGVEKFCSLYINVVPSCEVVDNNMSKCFNGYISKARTKPLIEMLEGIRTLRAKFQVVHGMNKFVVDVETKTYGCRM</sequence>
<organism evidence="2 3">
    <name type="scientific">Punica granatum</name>
    <name type="common">Pomegranate</name>
    <dbReference type="NCBI Taxonomy" id="22663"/>
    <lineage>
        <taxon>Eukaryota</taxon>
        <taxon>Viridiplantae</taxon>
        <taxon>Streptophyta</taxon>
        <taxon>Embryophyta</taxon>
        <taxon>Tracheophyta</taxon>
        <taxon>Spermatophyta</taxon>
        <taxon>Magnoliopsida</taxon>
        <taxon>eudicotyledons</taxon>
        <taxon>Gunneridae</taxon>
        <taxon>Pentapetalae</taxon>
        <taxon>rosids</taxon>
        <taxon>malvids</taxon>
        <taxon>Myrtales</taxon>
        <taxon>Lythraceae</taxon>
        <taxon>Punica</taxon>
    </lineage>
</organism>
<comment type="caution">
    <text evidence="2">The sequence shown here is derived from an EMBL/GenBank/DDBJ whole genome shotgun (WGS) entry which is preliminary data.</text>
</comment>
<dbReference type="PANTHER" id="PTHR31973:SF197">
    <property type="entry name" value="SWIM-TYPE DOMAIN-CONTAINING PROTEIN"/>
    <property type="match status" value="1"/>
</dbReference>
<dbReference type="AlphaFoldDB" id="A0A2I0I3H2"/>
<proteinExistence type="predicted"/>
<dbReference type="Pfam" id="PF10551">
    <property type="entry name" value="MULE"/>
    <property type="match status" value="1"/>
</dbReference>
<name>A0A2I0I3H2_PUNGR</name>
<dbReference type="InterPro" id="IPR018289">
    <property type="entry name" value="MULE_transposase_dom"/>
</dbReference>